<accession>A0A9X8DVJ9</accession>
<sequence>MKTTVVWSVMAMASANQHKITPSVIESLQQSSTVTVFVAIGELFGLQNRSRVYDVPKCNRLRPISGVFQCDDLAIEEINRLAALPEVREILSVADNSVPDTPNIAPKPVVLSDVDVANQQKIGPGVLQSLQQSPTVTVNVAFHGSPPHSKVYDFVKCNRLPPIVDLPDLTHCNNLTMEEIYSVAALPEVREILSVADNSVPDTPNIAPKPVACKERLHLL</sequence>
<comment type="caution">
    <text evidence="1">The sequence shown here is derived from an EMBL/GenBank/DDBJ whole genome shotgun (WGS) entry which is preliminary data.</text>
</comment>
<gene>
    <name evidence="1" type="ORF">DYB28_006844</name>
</gene>
<proteinExistence type="predicted"/>
<dbReference type="EMBL" id="QUTI01029132">
    <property type="protein sequence ID" value="RLO04294.1"/>
    <property type="molecule type" value="Genomic_DNA"/>
</dbReference>
<dbReference type="AlphaFoldDB" id="A0A9X8DVJ9"/>
<organism evidence="1 2">
    <name type="scientific">Aphanomyces astaci</name>
    <name type="common">Crayfish plague agent</name>
    <dbReference type="NCBI Taxonomy" id="112090"/>
    <lineage>
        <taxon>Eukaryota</taxon>
        <taxon>Sar</taxon>
        <taxon>Stramenopiles</taxon>
        <taxon>Oomycota</taxon>
        <taxon>Saprolegniomycetes</taxon>
        <taxon>Saprolegniales</taxon>
        <taxon>Verrucalvaceae</taxon>
        <taxon>Aphanomyces</taxon>
    </lineage>
</organism>
<name>A0A9X8DVJ9_APHAT</name>
<protein>
    <submittedName>
        <fullName evidence="1">Uncharacterized protein</fullName>
    </submittedName>
</protein>
<dbReference type="Proteomes" id="UP000275652">
    <property type="component" value="Unassembled WGS sequence"/>
</dbReference>
<evidence type="ECO:0000313" key="2">
    <source>
        <dbReference type="Proteomes" id="UP000275652"/>
    </source>
</evidence>
<evidence type="ECO:0000313" key="1">
    <source>
        <dbReference type="EMBL" id="RLO04294.1"/>
    </source>
</evidence>
<reference evidence="1 2" key="1">
    <citation type="journal article" date="2018" name="J. Invertebr. Pathol.">
        <title>New genotyping method for the causative agent of crayfish plague (Aphanomyces astaci) based on whole genome data.</title>
        <authorList>
            <person name="Minardi D."/>
            <person name="Studholme D.J."/>
            <person name="van der Giezen M."/>
            <person name="Pretto T."/>
            <person name="Oidtmann B."/>
        </authorList>
    </citation>
    <scope>NUCLEOTIDE SEQUENCE [LARGE SCALE GENOMIC DNA]</scope>
    <source>
        <strain evidence="1 2">KB13</strain>
    </source>
</reference>